<dbReference type="InterPro" id="IPR001917">
    <property type="entry name" value="Aminotrans_II_pyridoxalP_BS"/>
</dbReference>
<dbReference type="EMBL" id="QEAO01000002">
    <property type="protein sequence ID" value="TPX37676.1"/>
    <property type="molecule type" value="Genomic_DNA"/>
</dbReference>
<comment type="caution">
    <text evidence="9">The sequence shown here is derived from an EMBL/GenBank/DDBJ whole genome shotgun (WGS) entry which is preliminary data.</text>
</comment>
<evidence type="ECO:0000313" key="9">
    <source>
        <dbReference type="EMBL" id="TPX37676.1"/>
    </source>
</evidence>
<evidence type="ECO:0000259" key="8">
    <source>
        <dbReference type="Pfam" id="PF00155"/>
    </source>
</evidence>
<dbReference type="PROSITE" id="PS00599">
    <property type="entry name" value="AA_TRANSFER_CLASS_2"/>
    <property type="match status" value="1"/>
</dbReference>
<reference evidence="9 10" key="1">
    <citation type="journal article" date="2019" name="Sci. Rep.">
        <title>Comparative genomics of chytrid fungi reveal insights into the obligate biotrophic and pathogenic lifestyle of Synchytrium endobioticum.</title>
        <authorList>
            <person name="van de Vossenberg B.T.L.H."/>
            <person name="Warris S."/>
            <person name="Nguyen H.D.T."/>
            <person name="van Gent-Pelzer M.P.E."/>
            <person name="Joly D.L."/>
            <person name="van de Geest H.C."/>
            <person name="Bonants P.J.M."/>
            <person name="Smith D.S."/>
            <person name="Levesque C.A."/>
            <person name="van der Lee T.A.J."/>
        </authorList>
    </citation>
    <scope>NUCLEOTIDE SEQUENCE [LARGE SCALE GENOMIC DNA]</scope>
    <source>
        <strain evidence="9 10">JEL517</strain>
    </source>
</reference>
<keyword evidence="4" id="KW-0808">Transferase</keyword>
<evidence type="ECO:0000256" key="7">
    <source>
        <dbReference type="RuleBase" id="RU003693"/>
    </source>
</evidence>
<evidence type="ECO:0000256" key="1">
    <source>
        <dbReference type="ARBA" id="ARBA00001933"/>
    </source>
</evidence>
<dbReference type="OrthoDB" id="65434at2759"/>
<evidence type="ECO:0000256" key="5">
    <source>
        <dbReference type="ARBA" id="ARBA00022898"/>
    </source>
</evidence>
<dbReference type="STRING" id="1806994.A0A507CHT2"/>
<dbReference type="InterPro" id="IPR015422">
    <property type="entry name" value="PyrdxlP-dep_Trfase_small"/>
</dbReference>
<dbReference type="GO" id="GO:0017059">
    <property type="term" value="C:serine palmitoyltransferase complex"/>
    <property type="evidence" value="ECO:0007669"/>
    <property type="project" value="TreeGrafter"/>
</dbReference>
<dbReference type="AlphaFoldDB" id="A0A507CHT2"/>
<dbReference type="Pfam" id="PF00155">
    <property type="entry name" value="Aminotran_1_2"/>
    <property type="match status" value="1"/>
</dbReference>
<evidence type="ECO:0000313" key="10">
    <source>
        <dbReference type="Proteomes" id="UP000319731"/>
    </source>
</evidence>
<dbReference type="CDD" id="cd06454">
    <property type="entry name" value="KBL_like"/>
    <property type="match status" value="1"/>
</dbReference>
<sequence>MGKGAADLLFAISMEQTTKPLYTKRLPTVDSNNASYYPAHRKAVKPHHTELEPPLRVTALTYTGFIILACIGIIRNACQQLAHFVRHYILGYISNDALKPGYAPLNEGFEVFFRAQFYRFIKDCFHRPITGVPGSHLTILERVSDDYNKTFTLTGRTQTVLNLSSYNYLGFAQSHGPCADAVEEALEKFGMTTSSPRMEAGSTTLHTDVERLVARYIGQEDAVVLSMGFATNSTTLPAIVEQGSLVISDALNHASLVYGCRISGASIKSFKHNDMNSLEKVLRDAIANGQGGKNSSLYIPWKKILVVVEGLYSMEGTICPLPQILELKRKYKFFLYIDEAHSIGAIGPKGRGVCDFYGVNPREVDILMGTFTKAFSAAGGYISGSRDLINRIRLYNHSSIFAESMSIPVLQQIYTSMTIIMGEDGTSDGRRRIEHLAKLTRRFRDGLKGHGFLVMGDDNSPVVPVLLCQPCKIGPFSYEMLERGVAVVIAGFPATPVTESRARFCLSSSHTMEDIDMALAAISEVGDKLDLKYLA</sequence>
<organism evidence="9 10">
    <name type="scientific">Synchytrium microbalum</name>
    <dbReference type="NCBI Taxonomy" id="1806994"/>
    <lineage>
        <taxon>Eukaryota</taxon>
        <taxon>Fungi</taxon>
        <taxon>Fungi incertae sedis</taxon>
        <taxon>Chytridiomycota</taxon>
        <taxon>Chytridiomycota incertae sedis</taxon>
        <taxon>Chytridiomycetes</taxon>
        <taxon>Synchytriales</taxon>
        <taxon>Synchytriaceae</taxon>
        <taxon>Synchytrium</taxon>
    </lineage>
</organism>
<evidence type="ECO:0000256" key="6">
    <source>
        <dbReference type="ARBA" id="ARBA00048528"/>
    </source>
</evidence>
<dbReference type="EC" id="2.3.1.50" evidence="3"/>
<dbReference type="Proteomes" id="UP000319731">
    <property type="component" value="Unassembled WGS sequence"/>
</dbReference>
<dbReference type="GO" id="GO:0004758">
    <property type="term" value="F:serine C-palmitoyltransferase activity"/>
    <property type="evidence" value="ECO:0007669"/>
    <property type="project" value="UniProtKB-EC"/>
</dbReference>
<dbReference type="InterPro" id="IPR015421">
    <property type="entry name" value="PyrdxlP-dep_Trfase_major"/>
</dbReference>
<evidence type="ECO:0000256" key="2">
    <source>
        <dbReference type="ARBA" id="ARBA00008392"/>
    </source>
</evidence>
<dbReference type="Gene3D" id="3.40.640.10">
    <property type="entry name" value="Type I PLP-dependent aspartate aminotransferase-like (Major domain)"/>
    <property type="match status" value="1"/>
</dbReference>
<gene>
    <name evidence="9" type="ORF">SmJEL517_g00717</name>
</gene>
<dbReference type="Gene3D" id="3.90.1150.10">
    <property type="entry name" value="Aspartate Aminotransferase, domain 1"/>
    <property type="match status" value="1"/>
</dbReference>
<name>A0A507CHT2_9FUNG</name>
<feature type="domain" description="Aminotransferase class I/classII large" evidence="8">
    <location>
        <begin position="159"/>
        <end position="522"/>
    </location>
</feature>
<accession>A0A507CHT2</accession>
<evidence type="ECO:0000256" key="3">
    <source>
        <dbReference type="ARBA" id="ARBA00013220"/>
    </source>
</evidence>
<dbReference type="InterPro" id="IPR004839">
    <property type="entry name" value="Aminotransferase_I/II_large"/>
</dbReference>
<comment type="catalytic activity">
    <reaction evidence="6">
        <text>L-serine + hexadecanoyl-CoA + H(+) = 3-oxosphinganine + CO2 + CoA</text>
        <dbReference type="Rhea" id="RHEA:14761"/>
        <dbReference type="ChEBI" id="CHEBI:15378"/>
        <dbReference type="ChEBI" id="CHEBI:16526"/>
        <dbReference type="ChEBI" id="CHEBI:33384"/>
        <dbReference type="ChEBI" id="CHEBI:57287"/>
        <dbReference type="ChEBI" id="CHEBI:57379"/>
        <dbReference type="ChEBI" id="CHEBI:58299"/>
        <dbReference type="EC" id="2.3.1.50"/>
    </reaction>
</comment>
<proteinExistence type="inferred from homology"/>
<dbReference type="InterPro" id="IPR015424">
    <property type="entry name" value="PyrdxlP-dep_Trfase"/>
</dbReference>
<comment type="similarity">
    <text evidence="2 7">Belongs to the class-II pyridoxal-phosphate-dependent aminotransferase family.</text>
</comment>
<evidence type="ECO:0000256" key="4">
    <source>
        <dbReference type="ARBA" id="ARBA00022679"/>
    </source>
</evidence>
<dbReference type="GO" id="GO:0016020">
    <property type="term" value="C:membrane"/>
    <property type="evidence" value="ECO:0007669"/>
    <property type="project" value="GOC"/>
</dbReference>
<protein>
    <recommendedName>
        <fullName evidence="3">serine C-palmitoyltransferase</fullName>
        <ecNumber evidence="3">2.3.1.50</ecNumber>
    </recommendedName>
</protein>
<dbReference type="PANTHER" id="PTHR13693:SF3">
    <property type="entry name" value="LD36009P"/>
    <property type="match status" value="1"/>
</dbReference>
<dbReference type="GO" id="GO:0046513">
    <property type="term" value="P:ceramide biosynthetic process"/>
    <property type="evidence" value="ECO:0007669"/>
    <property type="project" value="TreeGrafter"/>
</dbReference>
<dbReference type="RefSeq" id="XP_031027587.1">
    <property type="nucleotide sequence ID" value="XM_031166646.1"/>
</dbReference>
<dbReference type="PANTHER" id="PTHR13693">
    <property type="entry name" value="CLASS II AMINOTRANSFERASE/8-AMINO-7-OXONONANOATE SYNTHASE"/>
    <property type="match status" value="1"/>
</dbReference>
<dbReference type="GO" id="GO:0046512">
    <property type="term" value="P:sphingosine biosynthetic process"/>
    <property type="evidence" value="ECO:0007669"/>
    <property type="project" value="TreeGrafter"/>
</dbReference>
<dbReference type="InterPro" id="IPR050087">
    <property type="entry name" value="AON_synthase_class-II"/>
</dbReference>
<keyword evidence="5 7" id="KW-0663">Pyridoxal phosphate</keyword>
<dbReference type="GO" id="GO:0030170">
    <property type="term" value="F:pyridoxal phosphate binding"/>
    <property type="evidence" value="ECO:0007669"/>
    <property type="project" value="InterPro"/>
</dbReference>
<dbReference type="SUPFAM" id="SSF53383">
    <property type="entry name" value="PLP-dependent transferases"/>
    <property type="match status" value="1"/>
</dbReference>
<dbReference type="GeneID" id="42001943"/>
<keyword evidence="10" id="KW-1185">Reference proteome</keyword>
<comment type="cofactor">
    <cofactor evidence="1 7">
        <name>pyridoxal 5'-phosphate</name>
        <dbReference type="ChEBI" id="CHEBI:597326"/>
    </cofactor>
</comment>